<feature type="coiled-coil region" evidence="1">
    <location>
        <begin position="1"/>
        <end position="57"/>
    </location>
</feature>
<keyword evidence="1" id="KW-0175">Coiled coil</keyword>
<reference evidence="2" key="1">
    <citation type="journal article" date="2018" name="Antonie Van Leeuwenhoek">
        <title>Proteinivorax hydrogeniformans sp. nov., an anaerobic, haloalkaliphilic bacterium fermenting proteinaceous compounds with high hydrogen production.</title>
        <authorList>
            <person name="Boltyanskaya Y."/>
            <person name="Detkova E."/>
            <person name="Pimenov N."/>
            <person name="Kevbrin V."/>
        </authorList>
    </citation>
    <scope>NUCLEOTIDE SEQUENCE</scope>
    <source>
        <strain evidence="2">Z-710</strain>
    </source>
</reference>
<dbReference type="AlphaFoldDB" id="A0AAU8HPW4"/>
<reference evidence="2" key="2">
    <citation type="submission" date="2024-06" db="EMBL/GenBank/DDBJ databases">
        <authorList>
            <person name="Petrova K.O."/>
            <person name="Toshchakov S.V."/>
            <person name="Boltjanskaja Y.V."/>
            <person name="Kevbrin V.V."/>
        </authorList>
    </citation>
    <scope>NUCLEOTIDE SEQUENCE</scope>
    <source>
        <strain evidence="2">Z-710</strain>
    </source>
</reference>
<organism evidence="2">
    <name type="scientific">Proteinivorax hydrogeniformans</name>
    <dbReference type="NCBI Taxonomy" id="1826727"/>
    <lineage>
        <taxon>Bacteria</taxon>
        <taxon>Bacillati</taxon>
        <taxon>Bacillota</taxon>
        <taxon>Clostridia</taxon>
        <taxon>Eubacteriales</taxon>
        <taxon>Proteinivoracaceae</taxon>
        <taxon>Proteinivorax</taxon>
    </lineage>
</organism>
<dbReference type="GO" id="GO:0043937">
    <property type="term" value="P:regulation of sporulation"/>
    <property type="evidence" value="ECO:0007669"/>
    <property type="project" value="InterPro"/>
</dbReference>
<dbReference type="GO" id="GO:0046983">
    <property type="term" value="F:protein dimerization activity"/>
    <property type="evidence" value="ECO:0007669"/>
    <property type="project" value="InterPro"/>
</dbReference>
<name>A0AAU8HPW4_9FIRM</name>
<gene>
    <name evidence="2" type="ORF">PRVXH_001363</name>
</gene>
<protein>
    <submittedName>
        <fullName evidence="2">Aspartyl-phosphate phosphatase Spo0E family protein</fullName>
    </submittedName>
</protein>
<dbReference type="Pfam" id="PF09388">
    <property type="entry name" value="SpoOE-like"/>
    <property type="match status" value="1"/>
</dbReference>
<dbReference type="EMBL" id="CP159485">
    <property type="protein sequence ID" value="XCI27463.1"/>
    <property type="molecule type" value="Genomic_DNA"/>
</dbReference>
<sequence>MTEISYKKKQIKSEIEQLRKELNEGYNSKDTLDNKKLLRISMELDNKINKLMQLQRK</sequence>
<dbReference type="InterPro" id="IPR037208">
    <property type="entry name" value="Spo0E-like_sf"/>
</dbReference>
<dbReference type="Gene3D" id="4.10.280.10">
    <property type="entry name" value="Helix-loop-helix DNA-binding domain"/>
    <property type="match status" value="1"/>
</dbReference>
<evidence type="ECO:0000313" key="2">
    <source>
        <dbReference type="EMBL" id="XCI27463.1"/>
    </source>
</evidence>
<dbReference type="SUPFAM" id="SSF140500">
    <property type="entry name" value="BAS1536-like"/>
    <property type="match status" value="1"/>
</dbReference>
<accession>A0AAU8HPW4</accession>
<dbReference type="RefSeq" id="WP_353892041.1">
    <property type="nucleotide sequence ID" value="NZ_CP159485.1"/>
</dbReference>
<dbReference type="InterPro" id="IPR018540">
    <property type="entry name" value="Spo0E-like"/>
</dbReference>
<dbReference type="InterPro" id="IPR036638">
    <property type="entry name" value="HLH_DNA-bd_sf"/>
</dbReference>
<evidence type="ECO:0000256" key="1">
    <source>
        <dbReference type="SAM" id="Coils"/>
    </source>
</evidence>
<proteinExistence type="predicted"/>